<reference evidence="2" key="1">
    <citation type="submission" date="2016-06" db="EMBL/GenBank/DDBJ databases">
        <authorList>
            <person name="Varghese N."/>
            <person name="Submissions Spin"/>
        </authorList>
    </citation>
    <scope>NUCLEOTIDE SEQUENCE [LARGE SCALE GENOMIC DNA]</scope>
    <source>
        <strain evidence="2">DSM 44151</strain>
    </source>
</reference>
<protein>
    <submittedName>
        <fullName evidence="1">Uncharacterized protein</fullName>
    </submittedName>
</protein>
<dbReference type="Proteomes" id="UP000198605">
    <property type="component" value="Unassembled WGS sequence"/>
</dbReference>
<sequence>MQDQRGRIAAGTLAEDDAYALNLWPDAFITAVDTALDAYEADLHSFSSPSDDEVFASVERVVMALNMINEEHGSRIETGEREELCEYIDDVLTDAGIDVDGLTSRRNIDRAELTDEWRDW</sequence>
<proteinExistence type="predicted"/>
<keyword evidence="2" id="KW-1185">Reference proteome</keyword>
<evidence type="ECO:0000313" key="1">
    <source>
        <dbReference type="EMBL" id="SCL50334.1"/>
    </source>
</evidence>
<gene>
    <name evidence="1" type="ORF">GA0070603_0961</name>
</gene>
<name>A0A1C6U8N7_9ACTN</name>
<evidence type="ECO:0000313" key="2">
    <source>
        <dbReference type="Proteomes" id="UP000198605"/>
    </source>
</evidence>
<organism evidence="1 2">
    <name type="scientific">Micromonospora chersina</name>
    <dbReference type="NCBI Taxonomy" id="47854"/>
    <lineage>
        <taxon>Bacteria</taxon>
        <taxon>Bacillati</taxon>
        <taxon>Actinomycetota</taxon>
        <taxon>Actinomycetes</taxon>
        <taxon>Micromonosporales</taxon>
        <taxon>Micromonosporaceae</taxon>
        <taxon>Micromonospora</taxon>
    </lineage>
</organism>
<dbReference type="AlphaFoldDB" id="A0A1C6U8N7"/>
<accession>A0A1C6U8N7</accession>
<dbReference type="EMBL" id="FMIB01000002">
    <property type="protein sequence ID" value="SCL50334.1"/>
    <property type="molecule type" value="Genomic_DNA"/>
</dbReference>